<keyword evidence="6 9" id="KW-0472">Membrane</keyword>
<evidence type="ECO:0000256" key="9">
    <source>
        <dbReference type="SAM" id="Phobius"/>
    </source>
</evidence>
<feature type="compositionally biased region" description="Low complexity" evidence="8">
    <location>
        <begin position="196"/>
        <end position="208"/>
    </location>
</feature>
<evidence type="ECO:0000259" key="10">
    <source>
        <dbReference type="PROSITE" id="PS51352"/>
    </source>
</evidence>
<dbReference type="InterPro" id="IPR003834">
    <property type="entry name" value="Cyt_c_assmbl_TM_dom"/>
</dbReference>
<keyword evidence="5 9" id="KW-1133">Transmembrane helix</keyword>
<feature type="transmembrane region" description="Helical" evidence="9">
    <location>
        <begin position="413"/>
        <end position="433"/>
    </location>
</feature>
<dbReference type="Proteomes" id="UP001161389">
    <property type="component" value="Unassembled WGS sequence"/>
</dbReference>
<dbReference type="GO" id="GO:0017004">
    <property type="term" value="P:cytochrome complex assembly"/>
    <property type="evidence" value="ECO:0007669"/>
    <property type="project" value="UniProtKB-KW"/>
</dbReference>
<comment type="caution">
    <text evidence="11">The sequence shown here is derived from an EMBL/GenBank/DDBJ whole genome shotgun (WGS) entry which is preliminary data.</text>
</comment>
<dbReference type="PANTHER" id="PTHR32234">
    <property type="entry name" value="THIOL:DISULFIDE INTERCHANGE PROTEIN DSBD"/>
    <property type="match status" value="1"/>
</dbReference>
<keyword evidence="12" id="KW-1185">Reference proteome</keyword>
<evidence type="ECO:0000256" key="8">
    <source>
        <dbReference type="SAM" id="MobiDB-lite"/>
    </source>
</evidence>
<dbReference type="EMBL" id="BSNM01000003">
    <property type="protein sequence ID" value="GLQ30271.1"/>
    <property type="molecule type" value="Genomic_DNA"/>
</dbReference>
<dbReference type="Pfam" id="PF13899">
    <property type="entry name" value="Thioredoxin_7"/>
    <property type="match status" value="1"/>
</dbReference>
<dbReference type="Gene3D" id="3.40.30.10">
    <property type="entry name" value="Glutaredoxin"/>
    <property type="match status" value="1"/>
</dbReference>
<dbReference type="PROSITE" id="PS00194">
    <property type="entry name" value="THIOREDOXIN_1"/>
    <property type="match status" value="1"/>
</dbReference>
<feature type="transmembrane region" description="Helical" evidence="9">
    <location>
        <begin position="379"/>
        <end position="401"/>
    </location>
</feature>
<dbReference type="RefSeq" id="WP_284378924.1">
    <property type="nucleotide sequence ID" value="NZ_BSNM01000003.1"/>
</dbReference>
<keyword evidence="2" id="KW-1003">Cell membrane</keyword>
<evidence type="ECO:0000256" key="7">
    <source>
        <dbReference type="ARBA" id="ARBA00023284"/>
    </source>
</evidence>
<dbReference type="SUPFAM" id="SSF52833">
    <property type="entry name" value="Thioredoxin-like"/>
    <property type="match status" value="1"/>
</dbReference>
<feature type="domain" description="Thioredoxin" evidence="10">
    <location>
        <begin position="486"/>
        <end position="630"/>
    </location>
</feature>
<feature type="transmembrane region" description="Helical" evidence="9">
    <location>
        <begin position="440"/>
        <end position="460"/>
    </location>
</feature>
<feature type="transmembrane region" description="Helical" evidence="9">
    <location>
        <begin position="466"/>
        <end position="487"/>
    </location>
</feature>
<evidence type="ECO:0000256" key="1">
    <source>
        <dbReference type="ARBA" id="ARBA00004651"/>
    </source>
</evidence>
<dbReference type="InterPro" id="IPR028250">
    <property type="entry name" value="DsbDN"/>
</dbReference>
<comment type="subcellular location">
    <subcellularLocation>
        <location evidence="1">Cell membrane</location>
        <topology evidence="1">Multi-pass membrane protein</topology>
    </subcellularLocation>
</comment>
<reference evidence="11" key="1">
    <citation type="journal article" date="2014" name="Int. J. Syst. Evol. Microbiol.">
        <title>Complete genome sequence of Corynebacterium casei LMG S-19264T (=DSM 44701T), isolated from a smear-ripened cheese.</title>
        <authorList>
            <consortium name="US DOE Joint Genome Institute (JGI-PGF)"/>
            <person name="Walter F."/>
            <person name="Albersmeier A."/>
            <person name="Kalinowski J."/>
            <person name="Ruckert C."/>
        </authorList>
    </citation>
    <scope>NUCLEOTIDE SEQUENCE</scope>
    <source>
        <strain evidence="11">NBRC 110071</strain>
    </source>
</reference>
<name>A0AA37S8C7_9GAMM</name>
<dbReference type="InterPro" id="IPR036249">
    <property type="entry name" value="Thioredoxin-like_sf"/>
</dbReference>
<keyword evidence="3 9" id="KW-0812">Transmembrane</keyword>
<dbReference type="PANTHER" id="PTHR32234:SF0">
    <property type="entry name" value="THIOL:DISULFIDE INTERCHANGE PROTEIN DSBD"/>
    <property type="match status" value="1"/>
</dbReference>
<organism evidence="11 12">
    <name type="scientific">Litoribrevibacter albus</name>
    <dbReference type="NCBI Taxonomy" id="1473156"/>
    <lineage>
        <taxon>Bacteria</taxon>
        <taxon>Pseudomonadati</taxon>
        <taxon>Pseudomonadota</taxon>
        <taxon>Gammaproteobacteria</taxon>
        <taxon>Oceanospirillales</taxon>
        <taxon>Oceanospirillaceae</taxon>
        <taxon>Litoribrevibacter</taxon>
    </lineage>
</organism>
<dbReference type="GO" id="GO:0005886">
    <property type="term" value="C:plasma membrane"/>
    <property type="evidence" value="ECO:0007669"/>
    <property type="project" value="UniProtKB-SubCell"/>
</dbReference>
<gene>
    <name evidence="11" type="primary">dsbD2</name>
    <name evidence="11" type="ORF">GCM10007876_07490</name>
</gene>
<dbReference type="InterPro" id="IPR017937">
    <property type="entry name" value="Thioredoxin_CS"/>
</dbReference>
<dbReference type="InterPro" id="IPR036929">
    <property type="entry name" value="DsbDN_sf"/>
</dbReference>
<feature type="transmembrane region" description="Helical" evidence="9">
    <location>
        <begin position="265"/>
        <end position="286"/>
    </location>
</feature>
<feature type="transmembrane region" description="Helical" evidence="9">
    <location>
        <begin position="18"/>
        <end position="38"/>
    </location>
</feature>
<keyword evidence="7" id="KW-0676">Redox-active center</keyword>
<evidence type="ECO:0000256" key="4">
    <source>
        <dbReference type="ARBA" id="ARBA00022748"/>
    </source>
</evidence>
<dbReference type="Pfam" id="PF02683">
    <property type="entry name" value="DsbD_TM"/>
    <property type="match status" value="1"/>
</dbReference>
<evidence type="ECO:0000256" key="5">
    <source>
        <dbReference type="ARBA" id="ARBA00022989"/>
    </source>
</evidence>
<feature type="region of interest" description="Disordered" evidence="8">
    <location>
        <begin position="188"/>
        <end position="208"/>
    </location>
</feature>
<dbReference type="Pfam" id="PF11412">
    <property type="entry name" value="DsbD_N"/>
    <property type="match status" value="1"/>
</dbReference>
<dbReference type="SUPFAM" id="SSF74863">
    <property type="entry name" value="Thiol:disulfide interchange protein DsbD, N-terminal domain (DsbD-alpha)"/>
    <property type="match status" value="1"/>
</dbReference>
<dbReference type="Gene3D" id="2.60.40.1250">
    <property type="entry name" value="Thiol:disulfide interchange protein DsbD, N-terminal domain"/>
    <property type="match status" value="1"/>
</dbReference>
<dbReference type="AlphaFoldDB" id="A0AA37S8C7"/>
<protein>
    <submittedName>
        <fullName evidence="11">Thiol:disulfide interchange protein DsbD 2</fullName>
    </submittedName>
</protein>
<evidence type="ECO:0000256" key="3">
    <source>
        <dbReference type="ARBA" id="ARBA00022692"/>
    </source>
</evidence>
<sequence length="630" mass="67845">MASVERCRTTNDEIKHNVIWLFLAMIAFGLLIGANTSFSANGSLWSSASSETGLFAEQEPEFLPVDEAFQFESKVGDDNRLILRWNITDGYYLYEDRLTVKDAAGNKLTFETVEGKAKEKDDPAFGLVNVYYGSWGVSVKPVVEGEVKVRYQGCADAGLCYPPTRKTAFWDGDLQNESVAQVSDSNAQDAGSDVLSPSSSSPSGSPSSITETLRSSGFFLTILMFLGLGLGLAFTPCVLPMLPILSSVVVNHQGSHKHSAFLASLSYVLGMAVTYSALGVVMAGFGDAVQMQAWLQQPWVVGVFAAIFVALALAMFGVYELQLPEVVRNRLSGVGDESKNHGLVGCVVLGAISALVVSPCVSGPLAGVLIYISTTQDMFLGGAALFAMALGMGLPLMAVVLGGRNVLPKAGVWMEQVKVVFGLLLLMMALYLVKHLFPVEILAIAVAVILLVFTIWAGVLDAVTHALYRGVLLVIFIYSVALLASGLSGKASFDAPLSFIASGSVVQAKEMKLDAITVTPGAELDKLLAQSKRQEKPIMLDVFADWCVSCFVMEKEILSKADVKEMMRGVDVVKVDITEVADANAIFLQQHRLFGPPAFLFYDAKGEQIGRIVGEVTKSEFEQYYQTLAF</sequence>
<dbReference type="GO" id="GO:0045454">
    <property type="term" value="P:cell redox homeostasis"/>
    <property type="evidence" value="ECO:0007669"/>
    <property type="project" value="TreeGrafter"/>
</dbReference>
<accession>A0AA37S8C7</accession>
<dbReference type="InterPro" id="IPR013766">
    <property type="entry name" value="Thioredoxin_domain"/>
</dbReference>
<dbReference type="GO" id="GO:0015035">
    <property type="term" value="F:protein-disulfide reductase activity"/>
    <property type="evidence" value="ECO:0007669"/>
    <property type="project" value="TreeGrafter"/>
</dbReference>
<keyword evidence="4" id="KW-0201">Cytochrome c-type biogenesis</keyword>
<dbReference type="PROSITE" id="PS51352">
    <property type="entry name" value="THIOREDOXIN_2"/>
    <property type="match status" value="1"/>
</dbReference>
<dbReference type="NCBIfam" id="NF001419">
    <property type="entry name" value="PRK00293.1"/>
    <property type="match status" value="1"/>
</dbReference>
<evidence type="ECO:0000313" key="12">
    <source>
        <dbReference type="Proteomes" id="UP001161389"/>
    </source>
</evidence>
<evidence type="ECO:0000256" key="6">
    <source>
        <dbReference type="ARBA" id="ARBA00023136"/>
    </source>
</evidence>
<evidence type="ECO:0000256" key="2">
    <source>
        <dbReference type="ARBA" id="ARBA00022475"/>
    </source>
</evidence>
<feature type="transmembrane region" description="Helical" evidence="9">
    <location>
        <begin position="218"/>
        <end position="245"/>
    </location>
</feature>
<evidence type="ECO:0000313" key="11">
    <source>
        <dbReference type="EMBL" id="GLQ30271.1"/>
    </source>
</evidence>
<feature type="transmembrane region" description="Helical" evidence="9">
    <location>
        <begin position="342"/>
        <end position="372"/>
    </location>
</feature>
<feature type="transmembrane region" description="Helical" evidence="9">
    <location>
        <begin position="298"/>
        <end position="322"/>
    </location>
</feature>
<reference evidence="11" key="2">
    <citation type="submission" date="2023-01" db="EMBL/GenBank/DDBJ databases">
        <title>Draft genome sequence of Litoribrevibacter albus strain NBRC 110071.</title>
        <authorList>
            <person name="Sun Q."/>
            <person name="Mori K."/>
        </authorList>
    </citation>
    <scope>NUCLEOTIDE SEQUENCE</scope>
    <source>
        <strain evidence="11">NBRC 110071</strain>
    </source>
</reference>
<proteinExistence type="predicted"/>